<comment type="caution">
    <text evidence="1">The sequence shown here is derived from an EMBL/GenBank/DDBJ whole genome shotgun (WGS) entry which is preliminary data.</text>
</comment>
<dbReference type="EMBL" id="BKCJ011260007">
    <property type="protein sequence ID" value="GFD11582.1"/>
    <property type="molecule type" value="Genomic_DNA"/>
</dbReference>
<proteinExistence type="predicted"/>
<organism evidence="1">
    <name type="scientific">Tanacetum cinerariifolium</name>
    <name type="common">Dalmatian daisy</name>
    <name type="synonym">Chrysanthemum cinerariifolium</name>
    <dbReference type="NCBI Taxonomy" id="118510"/>
    <lineage>
        <taxon>Eukaryota</taxon>
        <taxon>Viridiplantae</taxon>
        <taxon>Streptophyta</taxon>
        <taxon>Embryophyta</taxon>
        <taxon>Tracheophyta</taxon>
        <taxon>Spermatophyta</taxon>
        <taxon>Magnoliopsida</taxon>
        <taxon>eudicotyledons</taxon>
        <taxon>Gunneridae</taxon>
        <taxon>Pentapetalae</taxon>
        <taxon>asterids</taxon>
        <taxon>campanulids</taxon>
        <taxon>Asterales</taxon>
        <taxon>Asteraceae</taxon>
        <taxon>Asteroideae</taxon>
        <taxon>Anthemideae</taxon>
        <taxon>Anthemidinae</taxon>
        <taxon>Tanacetum</taxon>
    </lineage>
</organism>
<protein>
    <submittedName>
        <fullName evidence="1">Uncharacterized protein</fullName>
    </submittedName>
</protein>
<evidence type="ECO:0000313" key="1">
    <source>
        <dbReference type="EMBL" id="GFD11582.1"/>
    </source>
</evidence>
<accession>A0A699TLH3</accession>
<sequence>MSLLGGMMYDKKRRFMDGMIRYERIDEIFFDTLIANPIIVETNADICLITPDSIIQTPSHQPVGFVSAYMQLDVWKKTWDGVRDVDRPRYVTISHILESLISGPNEDKVELSVHAQDCVLIPFDKNGRRPYHISGGYVGEGGFIGQPYAYYQSVIQPYFFVKQYSVDEQVDSHVLRPPFGGNLKSIIQYIPALRREVANLLQHTGHKLSLRM</sequence>
<dbReference type="AlphaFoldDB" id="A0A699TLH3"/>
<gene>
    <name evidence="1" type="ORF">Tci_883551</name>
</gene>
<name>A0A699TLH3_TANCI</name>
<reference evidence="1" key="1">
    <citation type="journal article" date="2019" name="Sci. Rep.">
        <title>Draft genome of Tanacetum cinerariifolium, the natural source of mosquito coil.</title>
        <authorList>
            <person name="Yamashiro T."/>
            <person name="Shiraishi A."/>
            <person name="Satake H."/>
            <person name="Nakayama K."/>
        </authorList>
    </citation>
    <scope>NUCLEOTIDE SEQUENCE</scope>
</reference>
<feature type="non-terminal residue" evidence="1">
    <location>
        <position position="212"/>
    </location>
</feature>